<dbReference type="SUPFAM" id="SSF53335">
    <property type="entry name" value="S-adenosyl-L-methionine-dependent methyltransferases"/>
    <property type="match status" value="1"/>
</dbReference>
<feature type="domain" description="Methyltransferase FkbM" evidence="1">
    <location>
        <begin position="111"/>
        <end position="223"/>
    </location>
</feature>
<dbReference type="NCBIfam" id="TIGR01444">
    <property type="entry name" value="fkbM_fam"/>
    <property type="match status" value="1"/>
</dbReference>
<sequence length="298" mass="33706">MTKPISRQNMTLTITDSAPYGTYAMTLHQRLARVLMHDTLLGRTSLRRRFVARFRDDATGPVDATLFGLKVRFYPHDNQTDAKGAVCGSAYNATELRWLARALHPGDVFLDIGANMGFFSLFAATRGAQIVAIEANPVLQARFEASFGFNYLPFTLLRGAVGDTNQRVRMAPRDDDLGSGTVEDCEEGRIVMRPLLAWLAEGKVERIDCLKIDIEGYEDRALIPFFRHAPAHLRPRYLMIERATHYARREALETCLVRSGLYRLQHQSRANLFYVLNRPQQAVQAGRDGESQWAWQSA</sequence>
<proteinExistence type="predicted"/>
<gene>
    <name evidence="2" type="ORF">ASAP_2997</name>
</gene>
<comment type="caution">
    <text evidence="2">The sequence shown here is derived from an EMBL/GenBank/DDBJ whole genome shotgun (WGS) entry which is preliminary data.</text>
</comment>
<dbReference type="EMBL" id="CBLX010000025">
    <property type="protein sequence ID" value="CDG41042.1"/>
    <property type="molecule type" value="Genomic_DNA"/>
</dbReference>
<evidence type="ECO:0000313" key="3">
    <source>
        <dbReference type="Proteomes" id="UP000027583"/>
    </source>
</evidence>
<accession>A0A060QM76</accession>
<dbReference type="InterPro" id="IPR006342">
    <property type="entry name" value="FkbM_mtfrase"/>
</dbReference>
<name>A0A060QM76_9PROT</name>
<dbReference type="PANTHER" id="PTHR34203">
    <property type="entry name" value="METHYLTRANSFERASE, FKBM FAMILY PROTEIN"/>
    <property type="match status" value="1"/>
</dbReference>
<dbReference type="AlphaFoldDB" id="A0A060QM76"/>
<dbReference type="Pfam" id="PF05050">
    <property type="entry name" value="Methyltransf_21"/>
    <property type="match status" value="1"/>
</dbReference>
<dbReference type="Proteomes" id="UP000027583">
    <property type="component" value="Unassembled WGS sequence"/>
</dbReference>
<dbReference type="InterPro" id="IPR052514">
    <property type="entry name" value="SAM-dependent_MTase"/>
</dbReference>
<protein>
    <recommendedName>
        <fullName evidence="1">Methyltransferase FkbM domain-containing protein</fullName>
    </recommendedName>
</protein>
<organism evidence="2 3">
    <name type="scientific">Asaia bogorensis</name>
    <dbReference type="NCBI Taxonomy" id="91915"/>
    <lineage>
        <taxon>Bacteria</taxon>
        <taxon>Pseudomonadati</taxon>
        <taxon>Pseudomonadota</taxon>
        <taxon>Alphaproteobacteria</taxon>
        <taxon>Acetobacterales</taxon>
        <taxon>Acetobacteraceae</taxon>
        <taxon>Asaia</taxon>
    </lineage>
</organism>
<reference evidence="2 3" key="1">
    <citation type="journal article" date="2014" name="Genome Biol. Evol.">
        <title>Acetic acid bacteria genomes reveal functional traits for adaptation to life in insect guts.</title>
        <authorList>
            <person name="Chouaia B."/>
            <person name="Gaiarsa S."/>
            <person name="Crotti E."/>
            <person name="Comandatore F."/>
            <person name="Degli Esposti M."/>
            <person name="Ricci I."/>
            <person name="Alma A."/>
            <person name="Favia G."/>
            <person name="Bandi C."/>
            <person name="Daffonchio D."/>
        </authorList>
    </citation>
    <scope>NUCLEOTIDE SEQUENCE [LARGE SCALE GENOMIC DNA]</scope>
    <source>
        <strain evidence="2 3">SF2.1</strain>
    </source>
</reference>
<dbReference type="InterPro" id="IPR029063">
    <property type="entry name" value="SAM-dependent_MTases_sf"/>
</dbReference>
<reference evidence="2 3" key="2">
    <citation type="journal article" date="2014" name="PLoS ONE">
        <title>Evolution of mitochondria reconstructed from the energy metabolism of living bacteria.</title>
        <authorList>
            <person name="Degli Esposti M."/>
            <person name="Chouaia B."/>
            <person name="Comandatore F."/>
            <person name="Crotti E."/>
            <person name="Sassera D."/>
            <person name="Lievens P.M."/>
            <person name="Daffonchio D."/>
            <person name="Bandi C."/>
        </authorList>
    </citation>
    <scope>NUCLEOTIDE SEQUENCE [LARGE SCALE GENOMIC DNA]</scope>
    <source>
        <strain evidence="2 3">SF2.1</strain>
    </source>
</reference>
<dbReference type="eggNOG" id="COG1092">
    <property type="taxonomic scope" value="Bacteria"/>
</dbReference>
<evidence type="ECO:0000259" key="1">
    <source>
        <dbReference type="Pfam" id="PF05050"/>
    </source>
</evidence>
<evidence type="ECO:0000313" key="2">
    <source>
        <dbReference type="EMBL" id="CDG41042.1"/>
    </source>
</evidence>
<dbReference type="PANTHER" id="PTHR34203:SF15">
    <property type="entry name" value="SLL1173 PROTEIN"/>
    <property type="match status" value="1"/>
</dbReference>
<dbReference type="Gene3D" id="3.40.50.150">
    <property type="entry name" value="Vaccinia Virus protein VP39"/>
    <property type="match status" value="1"/>
</dbReference>